<feature type="binding site" evidence="5">
    <location>
        <position position="93"/>
    </location>
    <ligand>
        <name>Fe cation</name>
        <dbReference type="ChEBI" id="CHEBI:24875"/>
        <label>1</label>
    </ligand>
</feature>
<dbReference type="Pfam" id="PF00210">
    <property type="entry name" value="Ferritin"/>
    <property type="match status" value="1"/>
</dbReference>
<dbReference type="GO" id="GO:0008199">
    <property type="term" value="F:ferric iron binding"/>
    <property type="evidence" value="ECO:0007669"/>
    <property type="project" value="InterPro"/>
</dbReference>
<dbReference type="SUPFAM" id="SSF47240">
    <property type="entry name" value="Ferritin-like"/>
    <property type="match status" value="1"/>
</dbReference>
<dbReference type="GO" id="GO:0006826">
    <property type="term" value="P:iron ion transport"/>
    <property type="evidence" value="ECO:0007669"/>
    <property type="project" value="InterPro"/>
</dbReference>
<dbReference type="AlphaFoldDB" id="D3PJA5"/>
<feature type="chain" id="PRO_5003049056" description="Ferritin" evidence="7">
    <location>
        <begin position="22"/>
        <end position="213"/>
    </location>
</feature>
<sequence length="213" mass="24267">MITVMKVLAFIFAILITGAHGSCNIGSQTDPKGKATPEDPTNYHEFCISSLRNQVKMEFEAALQYLVMGAYFDQDTINLKGFGKFFWESADEERQHGLQFIKYLRHRGDKGLDFFQGDIEPILRKYSWSDGLDALRDALMMEKKVSGSIKKIIDICSVEGKQDYLSGDWLTGTWLEEQMDGQRKLAGLINTLSNFRIDHEALGDWMFSESLLE</sequence>
<feature type="binding site" evidence="5">
    <location>
        <position position="142"/>
    </location>
    <ligand>
        <name>Fe cation</name>
        <dbReference type="ChEBI" id="CHEBI:24875"/>
        <label>2</label>
    </ligand>
</feature>
<dbReference type="PROSITE" id="PS50905">
    <property type="entry name" value="FERRITIN_LIKE"/>
    <property type="match status" value="1"/>
</dbReference>
<gene>
    <name evidence="9" type="primary">FRI</name>
</gene>
<evidence type="ECO:0000256" key="7">
    <source>
        <dbReference type="SAM" id="SignalP"/>
    </source>
</evidence>
<evidence type="ECO:0000256" key="4">
    <source>
        <dbReference type="ARBA" id="ARBA00023004"/>
    </source>
</evidence>
<dbReference type="OrthoDB" id="186462at2759"/>
<dbReference type="CDD" id="cd01056">
    <property type="entry name" value="Euk_Ferritin"/>
    <property type="match status" value="1"/>
</dbReference>
<dbReference type="InterPro" id="IPR012347">
    <property type="entry name" value="Ferritin-like"/>
</dbReference>
<dbReference type="InterPro" id="IPR001519">
    <property type="entry name" value="Ferritin"/>
</dbReference>
<reference evidence="9" key="1">
    <citation type="submission" date="2010-03" db="EMBL/GenBank/DDBJ databases">
        <title>Atlantic Lepeophtheirus salmonis ESTs and full-length cDNAs.</title>
        <authorList>
            <person name="Yasuike M."/>
            <person name="von Schalburg K."/>
            <person name="Cooper G."/>
            <person name="Leong J."/>
            <person name="Nilsen F."/>
            <person name="Jones S.R.M."/>
            <person name="Koop B.F."/>
        </authorList>
    </citation>
    <scope>NUCLEOTIDE SEQUENCE</scope>
    <source>
        <strain evidence="9">Atlantic form</strain>
        <tissue evidence="9">Mixed tissue</tissue>
    </source>
</reference>
<dbReference type="GO" id="GO:0006879">
    <property type="term" value="P:intracellular iron ion homeostasis"/>
    <property type="evidence" value="ECO:0007669"/>
    <property type="project" value="UniProtKB-KW"/>
</dbReference>
<dbReference type="InterPro" id="IPR009040">
    <property type="entry name" value="Ferritin-like_diiron"/>
</dbReference>
<feature type="binding site" evidence="5">
    <location>
        <position position="58"/>
    </location>
    <ligand>
        <name>Fe cation</name>
        <dbReference type="ChEBI" id="CHEBI:24875"/>
        <label>1</label>
    </ligand>
</feature>
<comment type="similarity">
    <text evidence="1 6">Belongs to the ferritin family.</text>
</comment>
<feature type="binding site" evidence="5">
    <location>
        <position position="96"/>
    </location>
    <ligand>
        <name>Fe cation</name>
        <dbReference type="ChEBI" id="CHEBI:24875"/>
        <label>1</label>
    </ligand>
</feature>
<keyword evidence="3 5" id="KW-0479">Metal-binding</keyword>
<accession>D3PJA5</accession>
<dbReference type="InterPro" id="IPR009078">
    <property type="entry name" value="Ferritin-like_SF"/>
</dbReference>
<dbReference type="GO" id="GO:0008198">
    <property type="term" value="F:ferrous iron binding"/>
    <property type="evidence" value="ECO:0007669"/>
    <property type="project" value="TreeGrafter"/>
</dbReference>
<dbReference type="PANTHER" id="PTHR11431">
    <property type="entry name" value="FERRITIN"/>
    <property type="match status" value="1"/>
</dbReference>
<evidence type="ECO:0000256" key="1">
    <source>
        <dbReference type="ARBA" id="ARBA00007513"/>
    </source>
</evidence>
<evidence type="ECO:0000256" key="5">
    <source>
        <dbReference type="PIRSR" id="PIRSR601519-1"/>
    </source>
</evidence>
<dbReference type="GO" id="GO:0005737">
    <property type="term" value="C:cytoplasm"/>
    <property type="evidence" value="ECO:0007669"/>
    <property type="project" value="TreeGrafter"/>
</dbReference>
<evidence type="ECO:0000256" key="3">
    <source>
        <dbReference type="ARBA" id="ARBA00022723"/>
    </source>
</evidence>
<dbReference type="EMBL" id="BT121711">
    <property type="protein sequence ID" value="ADD38641.1"/>
    <property type="molecule type" value="mRNA"/>
</dbReference>
<feature type="domain" description="Ferritin-like diiron" evidence="8">
    <location>
        <begin position="41"/>
        <end position="196"/>
    </location>
</feature>
<organism evidence="9">
    <name type="scientific">Lepeophtheirus salmonis</name>
    <name type="common">Salmon louse</name>
    <name type="synonym">Caligus salmonis</name>
    <dbReference type="NCBI Taxonomy" id="72036"/>
    <lineage>
        <taxon>Eukaryota</taxon>
        <taxon>Metazoa</taxon>
        <taxon>Ecdysozoa</taxon>
        <taxon>Arthropoda</taxon>
        <taxon>Crustacea</taxon>
        <taxon>Multicrustacea</taxon>
        <taxon>Hexanauplia</taxon>
        <taxon>Copepoda</taxon>
        <taxon>Siphonostomatoida</taxon>
        <taxon>Caligidae</taxon>
        <taxon>Lepeophtheirus</taxon>
    </lineage>
</organism>
<evidence type="ECO:0000313" key="9">
    <source>
        <dbReference type="EMBL" id="ADD38641.1"/>
    </source>
</evidence>
<dbReference type="PANTHER" id="PTHR11431:SF43">
    <property type="entry name" value="FERRITIN"/>
    <property type="match status" value="1"/>
</dbReference>
<comment type="catalytic activity">
    <reaction evidence="6">
        <text>4 Fe(2+) + O2 + 4 H(+) = 4 Fe(3+) + 2 H2O</text>
        <dbReference type="Rhea" id="RHEA:11148"/>
        <dbReference type="ChEBI" id="CHEBI:15377"/>
        <dbReference type="ChEBI" id="CHEBI:15378"/>
        <dbReference type="ChEBI" id="CHEBI:15379"/>
        <dbReference type="ChEBI" id="CHEBI:29033"/>
        <dbReference type="ChEBI" id="CHEBI:29034"/>
        <dbReference type="EC" id="1.16.3.1"/>
    </reaction>
</comment>
<name>D3PJA5_LEPSM</name>
<keyword evidence="4 5" id="KW-0408">Iron</keyword>
<dbReference type="Gene3D" id="1.20.1260.10">
    <property type="match status" value="1"/>
</dbReference>
<keyword evidence="2 6" id="KW-0409">Iron storage</keyword>
<dbReference type="GO" id="GO:0004322">
    <property type="term" value="F:ferroxidase activity"/>
    <property type="evidence" value="ECO:0007669"/>
    <property type="project" value="UniProtKB-EC"/>
</dbReference>
<dbReference type="InterPro" id="IPR008331">
    <property type="entry name" value="Ferritin_DPS_dom"/>
</dbReference>
<feature type="signal peptide" evidence="7">
    <location>
        <begin position="1"/>
        <end position="21"/>
    </location>
</feature>
<feature type="binding site" evidence="5">
    <location>
        <position position="178"/>
    </location>
    <ligand>
        <name>Fe cation</name>
        <dbReference type="ChEBI" id="CHEBI:24875"/>
        <label>1</label>
    </ligand>
</feature>
<comment type="function">
    <text evidence="6">Stores iron in a soluble, non-toxic, readily available form. Important for iron homeostasis. Iron is taken up in the ferrous form and deposited as ferric hydroxides after oxidation.</text>
</comment>
<keyword evidence="7" id="KW-0732">Signal</keyword>
<evidence type="ECO:0000256" key="2">
    <source>
        <dbReference type="ARBA" id="ARBA00022434"/>
    </source>
</evidence>
<dbReference type="EC" id="1.16.3.1" evidence="6"/>
<evidence type="ECO:0000256" key="6">
    <source>
        <dbReference type="RuleBase" id="RU361145"/>
    </source>
</evidence>
<protein>
    <recommendedName>
        <fullName evidence="6">Ferritin</fullName>
        <ecNumber evidence="6">1.16.3.1</ecNumber>
    </recommendedName>
</protein>
<keyword evidence="6" id="KW-0560">Oxidoreductase</keyword>
<evidence type="ECO:0000259" key="8">
    <source>
        <dbReference type="PROSITE" id="PS50905"/>
    </source>
</evidence>
<proteinExistence type="evidence at transcript level"/>